<evidence type="ECO:0000256" key="1">
    <source>
        <dbReference type="ARBA" id="ARBA00004141"/>
    </source>
</evidence>
<dbReference type="GO" id="GO:0005829">
    <property type="term" value="C:cytosol"/>
    <property type="evidence" value="ECO:0007669"/>
    <property type="project" value="GOC"/>
</dbReference>
<proteinExistence type="evidence at transcript level"/>
<evidence type="ECO:0000256" key="6">
    <source>
        <dbReference type="SAM" id="MobiDB-lite"/>
    </source>
</evidence>
<evidence type="ECO:0000256" key="2">
    <source>
        <dbReference type="ARBA" id="ARBA00022692"/>
    </source>
</evidence>
<keyword evidence="2 7" id="KW-0812">Transmembrane</keyword>
<feature type="region of interest" description="Disordered" evidence="6">
    <location>
        <begin position="502"/>
        <end position="521"/>
    </location>
</feature>
<dbReference type="AlphaFoldDB" id="W8B9M1"/>
<feature type="transmembrane region" description="Helical" evidence="7">
    <location>
        <begin position="253"/>
        <end position="273"/>
    </location>
</feature>
<dbReference type="GO" id="GO:0016020">
    <property type="term" value="C:membrane"/>
    <property type="evidence" value="ECO:0007669"/>
    <property type="project" value="UniProtKB-SubCell"/>
</dbReference>
<evidence type="ECO:0000256" key="7">
    <source>
        <dbReference type="SAM" id="Phobius"/>
    </source>
</evidence>
<feature type="transmembrane region" description="Helical" evidence="7">
    <location>
        <begin position="301"/>
        <end position="317"/>
    </location>
</feature>
<feature type="transmembrane region" description="Helical" evidence="7">
    <location>
        <begin position="357"/>
        <end position="378"/>
    </location>
</feature>
<dbReference type="GO" id="GO:0005794">
    <property type="term" value="C:Golgi apparatus"/>
    <property type="evidence" value="ECO:0007669"/>
    <property type="project" value="TreeGrafter"/>
</dbReference>
<dbReference type="InterPro" id="IPR009637">
    <property type="entry name" value="GPR107/GPR108-like"/>
</dbReference>
<accession>W8B9M1</accession>
<sequence length="559" mass="63110">MWRTKLQIMLKVLLLTVLLMPATQAKSEAGKTIKTLTPGANVAREQRPLLANSKIKVQIDCERSEGLDINIEWQLYELQCWTDKFMRENHLSENEYLQTQNKSEYGFIAMDTKTTECSTHPIILPEKPWPSQEYTSTAAGSAAQSPAAAALSTSQKVNTTRRHPTAPIEKNIITIGRDGIYELTLKIEATKGSESVDFTAHVQVDIVGPDGGYLSAIDYPLLAFYGIMCGVYVVFGIIWLLVSFMQWRDLLRIQFWIGGVILLGMLEKAFFYAEYYSLNTTGISVEGAELMAEFVSCAKRTLARMLVIIMSLGFGIVKPRLGPMLHRVVGVGTLYFVLACVESYLRVTSTKTDEQLVAAIPLAVLDTGICWWIFTSLVQTTRTLRLRRNMVKLSLYRHFTNTLIFSVMASVLFMLYALHVRKTQNCTPIWGNIWLDTAFWHVLFSVLLLVIMILWRPTNNNQRYAFTPLLDAPDDEDDDVFCITTEEDQFVADAYGVKMRNSHANGGTKTPPQRATTTEEDDLRWVEENIPSSMADPALPVLDSDEEIINTKFEVSKMQ</sequence>
<dbReference type="PANTHER" id="PTHR21229">
    <property type="entry name" value="LUNG SEVEN TRANSMEMBRANE RECEPTOR"/>
    <property type="match status" value="1"/>
</dbReference>
<evidence type="ECO:0000256" key="4">
    <source>
        <dbReference type="ARBA" id="ARBA00022989"/>
    </source>
</evidence>
<dbReference type="EMBL" id="GAMC01011183">
    <property type="protein sequence ID" value="JAB95372.1"/>
    <property type="molecule type" value="mRNA"/>
</dbReference>
<keyword evidence="5 7" id="KW-0472">Membrane</keyword>
<dbReference type="GeneID" id="101455462"/>
<comment type="subcellular location">
    <subcellularLocation>
        <location evidence="1">Membrane</location>
        <topology evidence="1">Multi-pass membrane protein</topology>
    </subcellularLocation>
</comment>
<evidence type="ECO:0000256" key="5">
    <source>
        <dbReference type="ARBA" id="ARBA00023136"/>
    </source>
</evidence>
<feature type="transmembrane region" description="Helical" evidence="7">
    <location>
        <begin position="324"/>
        <end position="345"/>
    </location>
</feature>
<feature type="transmembrane region" description="Helical" evidence="7">
    <location>
        <begin position="222"/>
        <end position="241"/>
    </location>
</feature>
<name>W8B9M1_CERCA</name>
<feature type="compositionally biased region" description="Polar residues" evidence="6">
    <location>
        <begin position="502"/>
        <end position="516"/>
    </location>
</feature>
<gene>
    <name evidence="10" type="primary">TM87A</name>
</gene>
<protein>
    <submittedName>
        <fullName evidence="10">Transmembrane protein 87A</fullName>
    </submittedName>
</protein>
<feature type="chain" id="PRO_5004909070" evidence="8">
    <location>
        <begin position="26"/>
        <end position="559"/>
    </location>
</feature>
<dbReference type="InterPro" id="IPR053937">
    <property type="entry name" value="GOST_TM"/>
</dbReference>
<evidence type="ECO:0000256" key="8">
    <source>
        <dbReference type="SAM" id="SignalP"/>
    </source>
</evidence>
<evidence type="ECO:0000259" key="9">
    <source>
        <dbReference type="Pfam" id="PF06814"/>
    </source>
</evidence>
<feature type="domain" description="GOST seven transmembrane" evidence="9">
    <location>
        <begin position="220"/>
        <end position="462"/>
    </location>
</feature>
<feature type="transmembrane region" description="Helical" evidence="7">
    <location>
        <begin position="438"/>
        <end position="455"/>
    </location>
</feature>
<feature type="transmembrane region" description="Helical" evidence="7">
    <location>
        <begin position="399"/>
        <end position="418"/>
    </location>
</feature>
<evidence type="ECO:0000256" key="3">
    <source>
        <dbReference type="ARBA" id="ARBA00022729"/>
    </source>
</evidence>
<keyword evidence="3 8" id="KW-0732">Signal</keyword>
<dbReference type="PANTHER" id="PTHR21229:SF1">
    <property type="entry name" value="GH17801P"/>
    <property type="match status" value="1"/>
</dbReference>
<keyword evidence="4 7" id="KW-1133">Transmembrane helix</keyword>
<feature type="signal peptide" evidence="8">
    <location>
        <begin position="1"/>
        <end position="25"/>
    </location>
</feature>
<organism evidence="10">
    <name type="scientific">Ceratitis capitata</name>
    <name type="common">Mediterranean fruit fly</name>
    <name type="synonym">Tephritis capitata</name>
    <dbReference type="NCBI Taxonomy" id="7213"/>
    <lineage>
        <taxon>Eukaryota</taxon>
        <taxon>Metazoa</taxon>
        <taxon>Ecdysozoa</taxon>
        <taxon>Arthropoda</taxon>
        <taxon>Hexapoda</taxon>
        <taxon>Insecta</taxon>
        <taxon>Pterygota</taxon>
        <taxon>Neoptera</taxon>
        <taxon>Endopterygota</taxon>
        <taxon>Diptera</taxon>
        <taxon>Brachycera</taxon>
        <taxon>Muscomorpha</taxon>
        <taxon>Tephritoidea</taxon>
        <taxon>Tephritidae</taxon>
        <taxon>Ceratitis</taxon>
        <taxon>Ceratitis</taxon>
    </lineage>
</organism>
<dbReference type="OrthoDB" id="19932at2759"/>
<dbReference type="GO" id="GO:0042147">
    <property type="term" value="P:retrograde transport, endosome to Golgi"/>
    <property type="evidence" value="ECO:0007669"/>
    <property type="project" value="TreeGrafter"/>
</dbReference>
<evidence type="ECO:0000313" key="10">
    <source>
        <dbReference type="EMBL" id="JAB95372.1"/>
    </source>
</evidence>
<reference evidence="10" key="1">
    <citation type="submission" date="2013-07" db="EMBL/GenBank/DDBJ databases">
        <authorList>
            <person name="Geib S."/>
        </authorList>
    </citation>
    <scope>NUCLEOTIDE SEQUENCE</scope>
</reference>
<dbReference type="Pfam" id="PF06814">
    <property type="entry name" value="GOST_TM"/>
    <property type="match status" value="1"/>
</dbReference>
<reference evidence="10" key="2">
    <citation type="journal article" date="2014" name="BMC Genomics">
        <title>A genomic perspective to assessing quality of mass-reared SIT flies used in Mediterranean fruit fly (Ceratitis capitata) eradication in California.</title>
        <authorList>
            <person name="Calla B."/>
            <person name="Hall B."/>
            <person name="Hou S."/>
            <person name="Geib S.M."/>
        </authorList>
    </citation>
    <scope>NUCLEOTIDE SEQUENCE</scope>
</reference>